<proteinExistence type="predicted"/>
<sequence length="338" mass="39358">MNKWTRREILYQLAVMLVLLFFFSYVQDYTFAIEPYKIAFFANYMVAVMVINYVLLPKLYYRNRMLLFVAAVVTVIVLVILVDEYGLEQLYFPDTRGTYFPGLVFTLSETLPIMVIFVAFKLAWDFIKKQKEVEELRSLAQENELQFLKSQINPHFLFNNLNNLYAYAIENSPKTPSIILELSSVLRYMLYECNSEQVNLIQEVKHLQDYMALNELRIEHRGEVSFTSEVDHEGFMIAPLILIVFVENAFKHSTSSQSDKIYIHVRMEVSAEGILNFVCINSYLPHTNTENLAHGIGLSNVKKQLGLVYPDSHRLEIHDQGNAFEVRLQLKLKQSDYA</sequence>
<feature type="transmembrane region" description="Helical" evidence="1">
    <location>
        <begin position="9"/>
        <end position="26"/>
    </location>
</feature>
<feature type="transmembrane region" description="Helical" evidence="1">
    <location>
        <begin position="65"/>
        <end position="82"/>
    </location>
</feature>
<dbReference type="PANTHER" id="PTHR34220">
    <property type="entry name" value="SENSOR HISTIDINE KINASE YPDA"/>
    <property type="match status" value="1"/>
</dbReference>
<dbReference type="InterPro" id="IPR050640">
    <property type="entry name" value="Bact_2-comp_sensor_kinase"/>
</dbReference>
<dbReference type="STRING" id="156994.SAMN04488028_101286"/>
<dbReference type="RefSeq" id="WP_073118748.1">
    <property type="nucleotide sequence ID" value="NZ_FRAA01000001.1"/>
</dbReference>
<feature type="transmembrane region" description="Helical" evidence="1">
    <location>
        <begin position="102"/>
        <end position="124"/>
    </location>
</feature>
<dbReference type="GO" id="GO:0016020">
    <property type="term" value="C:membrane"/>
    <property type="evidence" value="ECO:0007669"/>
    <property type="project" value="InterPro"/>
</dbReference>
<evidence type="ECO:0000259" key="2">
    <source>
        <dbReference type="Pfam" id="PF06580"/>
    </source>
</evidence>
<dbReference type="InterPro" id="IPR010559">
    <property type="entry name" value="Sig_transdc_His_kin_internal"/>
</dbReference>
<name>A0A1M6JQY9_REIAG</name>
<dbReference type="AlphaFoldDB" id="A0A1M6JQY9"/>
<gene>
    <name evidence="3" type="ORF">SAMN04488028_101286</name>
</gene>
<evidence type="ECO:0000313" key="3">
    <source>
        <dbReference type="EMBL" id="SHJ49052.1"/>
    </source>
</evidence>
<accession>A0A1M6JQY9</accession>
<feature type="domain" description="Signal transduction histidine kinase internal region" evidence="2">
    <location>
        <begin position="144"/>
        <end position="221"/>
    </location>
</feature>
<evidence type="ECO:0000313" key="4">
    <source>
        <dbReference type="Proteomes" id="UP000184474"/>
    </source>
</evidence>
<keyword evidence="4" id="KW-1185">Reference proteome</keyword>
<dbReference type="Proteomes" id="UP000184474">
    <property type="component" value="Unassembled WGS sequence"/>
</dbReference>
<keyword evidence="1" id="KW-0472">Membrane</keyword>
<keyword evidence="1" id="KW-1133">Transmembrane helix</keyword>
<feature type="transmembrane region" description="Helical" evidence="1">
    <location>
        <begin position="38"/>
        <end position="56"/>
    </location>
</feature>
<dbReference type="PANTHER" id="PTHR34220:SF7">
    <property type="entry name" value="SENSOR HISTIDINE KINASE YPDA"/>
    <property type="match status" value="1"/>
</dbReference>
<keyword evidence="1" id="KW-0812">Transmembrane</keyword>
<evidence type="ECO:0000256" key="1">
    <source>
        <dbReference type="SAM" id="Phobius"/>
    </source>
</evidence>
<keyword evidence="3" id="KW-0418">Kinase</keyword>
<organism evidence="3 4">
    <name type="scientific">Reichenbachiella agariperforans</name>
    <dbReference type="NCBI Taxonomy" id="156994"/>
    <lineage>
        <taxon>Bacteria</taxon>
        <taxon>Pseudomonadati</taxon>
        <taxon>Bacteroidota</taxon>
        <taxon>Cytophagia</taxon>
        <taxon>Cytophagales</taxon>
        <taxon>Reichenbachiellaceae</taxon>
        <taxon>Reichenbachiella</taxon>
    </lineage>
</organism>
<protein>
    <submittedName>
        <fullName evidence="3">Histidine kinase</fullName>
    </submittedName>
</protein>
<dbReference type="EMBL" id="FRAA01000001">
    <property type="protein sequence ID" value="SHJ49052.1"/>
    <property type="molecule type" value="Genomic_DNA"/>
</dbReference>
<dbReference type="Pfam" id="PF06580">
    <property type="entry name" value="His_kinase"/>
    <property type="match status" value="1"/>
</dbReference>
<reference evidence="4" key="1">
    <citation type="submission" date="2016-11" db="EMBL/GenBank/DDBJ databases">
        <authorList>
            <person name="Varghese N."/>
            <person name="Submissions S."/>
        </authorList>
    </citation>
    <scope>NUCLEOTIDE SEQUENCE [LARGE SCALE GENOMIC DNA]</scope>
    <source>
        <strain evidence="4">DSM 26134</strain>
    </source>
</reference>
<keyword evidence="3" id="KW-0808">Transferase</keyword>
<dbReference type="GO" id="GO:0000155">
    <property type="term" value="F:phosphorelay sensor kinase activity"/>
    <property type="evidence" value="ECO:0007669"/>
    <property type="project" value="InterPro"/>
</dbReference>